<keyword evidence="5" id="KW-0732">Signal</keyword>
<protein>
    <submittedName>
        <fullName evidence="7">Cytochrome c</fullName>
    </submittedName>
</protein>
<dbReference type="SUPFAM" id="SSF50952">
    <property type="entry name" value="Soluble quinoprotein glucose dehydrogenase"/>
    <property type="match status" value="1"/>
</dbReference>
<dbReference type="GO" id="GO:0046872">
    <property type="term" value="F:metal ion binding"/>
    <property type="evidence" value="ECO:0007669"/>
    <property type="project" value="UniProtKB-KW"/>
</dbReference>
<feature type="chain" id="PRO_5021920018" evidence="5">
    <location>
        <begin position="23"/>
        <end position="1038"/>
    </location>
</feature>
<feature type="domain" description="Cytochrome c" evidence="6">
    <location>
        <begin position="47"/>
        <end position="187"/>
    </location>
</feature>
<evidence type="ECO:0000256" key="3">
    <source>
        <dbReference type="ARBA" id="ARBA00023004"/>
    </source>
</evidence>
<dbReference type="EMBL" id="CP036318">
    <property type="protein sequence ID" value="QDV59057.1"/>
    <property type="molecule type" value="Genomic_DNA"/>
</dbReference>
<dbReference type="NCBIfam" id="TIGR02603">
    <property type="entry name" value="CxxCH_TIGR02603"/>
    <property type="match status" value="1"/>
</dbReference>
<sequence precursor="true">MFRPLASLICLTIALAASPLVAQPATLQEMFESVDPAQIAKEARLRGNPRRGAIVFYASAAACAKCHVTGEGQSPLGPDLTRLGDKLSDVHLVESLLHPSKSIRKGYETVQLITIDGEVRSGMMVSEDDEQIVLRDAANLQANVSIAKDDIEARLSSKVSMMPAGLVATLNSPREFLDLISYLFAIHEGGRQRADELQPTAEQLIPEDDTLNPNHAKIIRRAENGKQRVGKQIYESTCYQCHGKDGNTPSLATARAFGTQKLKFGADPYSMFKTLSHGNGLMAAASALSPRERYEVVAYIRERFMKDSNPDYFPVTPKYLSSLPSGTEMGDVKLDPDRDYGPALASQLGRDVNSALTIQLGDISIAYDLHTMDQAAIWSGDFLDVDQTQHKRGRGEGYPQPRGEAIETLDLWRWGHDGSLDYSKADVLPRGPLPQRWLDYHGHFLCGDQIVLSYSIDGREILEVPSAAQDKTAIRHTLTIHGGKALLLAVGKSAADRVRPIIKGDIDDVTLDLDARQRWVVKIPAGEETRLIDIVRFGDASEVARERALVKIDPATMTAGGELRWPETFKTIGYRGFQSGAYAVDTISIPESTPWNTWFRTSAIDFFPDGRMAVATVGGDVWIVSGIDDDLLNVRWKRFAGGMFEPFGIKVVDGMIYVNCRDRLTRLHDLNEDGEADFYESFSADTDVSTFFHAFNFDLQTDAEGNFYYAKSGQYTDYKLPGSIVQVSSDGKTREVICTGLRTPNGMGILPDGRLTVSDNQGTWMPASKINLVRPGGFYGYVQNKAGGAWAPDGGKIEHRKIAPPQNFDPPLIWIPQEIDNSSGGQVVVTDDRFGPLAGRLLHTSFGQGRLFYLMTQEVDGLSQAALVQFPHDFGTGIMRGRTNPVDGQLYVTGLNGWNDNGRGDLADGGIYRVRYTGQPIRMITDCKVHPGELRLQFNFPLDRGATTRVDAFMGEQWNYKWTDSYGSDFHHPETGEVGKQSLPIDSVSVSEDGKTLTLKTSQLRPVHQLHLQLDVMDSNGKPFKEDVYWTIHKIPND</sequence>
<accession>A0A518J143</accession>
<dbReference type="InterPro" id="IPR046476">
    <property type="entry name" value="DUF6797"/>
</dbReference>
<reference evidence="7 8" key="1">
    <citation type="submission" date="2019-02" db="EMBL/GenBank/DDBJ databases">
        <title>Deep-cultivation of Planctomycetes and their phenomic and genomic characterization uncovers novel biology.</title>
        <authorList>
            <person name="Wiegand S."/>
            <person name="Jogler M."/>
            <person name="Boedeker C."/>
            <person name="Pinto D."/>
            <person name="Vollmers J."/>
            <person name="Rivas-Marin E."/>
            <person name="Kohn T."/>
            <person name="Peeters S.H."/>
            <person name="Heuer A."/>
            <person name="Rast P."/>
            <person name="Oberbeckmann S."/>
            <person name="Bunk B."/>
            <person name="Jeske O."/>
            <person name="Meyerdierks A."/>
            <person name="Storesund J.E."/>
            <person name="Kallscheuer N."/>
            <person name="Luecker S."/>
            <person name="Lage O.M."/>
            <person name="Pohl T."/>
            <person name="Merkel B.J."/>
            <person name="Hornburger P."/>
            <person name="Mueller R.-W."/>
            <person name="Bruemmer F."/>
            <person name="Labrenz M."/>
            <person name="Spormann A.M."/>
            <person name="Op den Camp H."/>
            <person name="Overmann J."/>
            <person name="Amann R."/>
            <person name="Jetten M.S.M."/>
            <person name="Mascher T."/>
            <person name="Medema M.H."/>
            <person name="Devos D.P."/>
            <person name="Kaster A.-K."/>
            <person name="Ovreas L."/>
            <person name="Rohde M."/>
            <person name="Galperin M.Y."/>
            <person name="Jogler C."/>
        </authorList>
    </citation>
    <scope>NUCLEOTIDE SEQUENCE [LARGE SCALE GENOMIC DNA]</scope>
    <source>
        <strain evidence="7 8">Mal33</strain>
    </source>
</reference>
<feature type="domain" description="Cytochrome c" evidence="6">
    <location>
        <begin position="225"/>
        <end position="304"/>
    </location>
</feature>
<dbReference type="GO" id="GO:0009055">
    <property type="term" value="F:electron transfer activity"/>
    <property type="evidence" value="ECO:0007669"/>
    <property type="project" value="InterPro"/>
</dbReference>
<dbReference type="Pfam" id="PF20601">
    <property type="entry name" value="DUF6797"/>
    <property type="match status" value="1"/>
</dbReference>
<dbReference type="Gene3D" id="2.120.10.30">
    <property type="entry name" value="TolB, C-terminal domain"/>
    <property type="match status" value="1"/>
</dbReference>
<dbReference type="Proteomes" id="UP000316770">
    <property type="component" value="Chromosome"/>
</dbReference>
<feature type="signal peptide" evidence="5">
    <location>
        <begin position="1"/>
        <end position="22"/>
    </location>
</feature>
<evidence type="ECO:0000256" key="5">
    <source>
        <dbReference type="SAM" id="SignalP"/>
    </source>
</evidence>
<keyword evidence="2 4" id="KW-0479">Metal-binding</keyword>
<evidence type="ECO:0000256" key="4">
    <source>
        <dbReference type="PROSITE-ProRule" id="PRU00433"/>
    </source>
</evidence>
<dbReference type="RefSeq" id="WP_232529861.1">
    <property type="nucleotide sequence ID" value="NZ_CP036318.1"/>
</dbReference>
<dbReference type="Pfam" id="PF13442">
    <property type="entry name" value="Cytochrome_CBB3"/>
    <property type="match status" value="1"/>
</dbReference>
<dbReference type="InterPro" id="IPR011042">
    <property type="entry name" value="6-blade_b-propeller_TolB-like"/>
</dbReference>
<keyword evidence="3 4" id="KW-0408">Iron</keyword>
<dbReference type="InterPro" id="IPR036909">
    <property type="entry name" value="Cyt_c-like_dom_sf"/>
</dbReference>
<dbReference type="PANTHER" id="PTHR33546:SF1">
    <property type="entry name" value="LARGE, MULTIFUNCTIONAL SECRETED PROTEIN"/>
    <property type="match status" value="1"/>
</dbReference>
<dbReference type="InterPro" id="IPR009056">
    <property type="entry name" value="Cyt_c-like_dom"/>
</dbReference>
<name>A0A518J143_9BACT</name>
<dbReference type="Gene3D" id="1.10.760.10">
    <property type="entry name" value="Cytochrome c-like domain"/>
    <property type="match status" value="2"/>
</dbReference>
<keyword evidence="8" id="KW-1185">Reference proteome</keyword>
<evidence type="ECO:0000256" key="2">
    <source>
        <dbReference type="ARBA" id="ARBA00022723"/>
    </source>
</evidence>
<dbReference type="GO" id="GO:0020037">
    <property type="term" value="F:heme binding"/>
    <property type="evidence" value="ECO:0007669"/>
    <property type="project" value="InterPro"/>
</dbReference>
<proteinExistence type="predicted"/>
<dbReference type="PROSITE" id="PS51007">
    <property type="entry name" value="CYTC"/>
    <property type="match status" value="2"/>
</dbReference>
<evidence type="ECO:0000313" key="8">
    <source>
        <dbReference type="Proteomes" id="UP000316770"/>
    </source>
</evidence>
<dbReference type="PANTHER" id="PTHR33546">
    <property type="entry name" value="LARGE, MULTIFUNCTIONAL SECRETED PROTEIN-RELATED"/>
    <property type="match status" value="1"/>
</dbReference>
<dbReference type="InterPro" id="IPR011041">
    <property type="entry name" value="Quinoprot_gluc/sorb_DH_b-prop"/>
</dbReference>
<evidence type="ECO:0000256" key="1">
    <source>
        <dbReference type="ARBA" id="ARBA00022617"/>
    </source>
</evidence>
<dbReference type="SUPFAM" id="SSF46626">
    <property type="entry name" value="Cytochrome c"/>
    <property type="match status" value="2"/>
</dbReference>
<dbReference type="InterPro" id="IPR012938">
    <property type="entry name" value="Glc/Sorbosone_DH"/>
</dbReference>
<keyword evidence="1 4" id="KW-0349">Heme</keyword>
<organism evidence="7 8">
    <name type="scientific">Rosistilla oblonga</name>
    <dbReference type="NCBI Taxonomy" id="2527990"/>
    <lineage>
        <taxon>Bacteria</taxon>
        <taxon>Pseudomonadati</taxon>
        <taxon>Planctomycetota</taxon>
        <taxon>Planctomycetia</taxon>
        <taxon>Pirellulales</taxon>
        <taxon>Pirellulaceae</taxon>
        <taxon>Rosistilla</taxon>
    </lineage>
</organism>
<dbReference type="Pfam" id="PF07995">
    <property type="entry name" value="GSDH"/>
    <property type="match status" value="1"/>
</dbReference>
<gene>
    <name evidence="7" type="ORF">Mal33_50820</name>
</gene>
<evidence type="ECO:0000259" key="6">
    <source>
        <dbReference type="PROSITE" id="PS51007"/>
    </source>
</evidence>
<dbReference type="InterPro" id="IPR013427">
    <property type="entry name" value="Haem-bd_dom_put"/>
</dbReference>
<evidence type="ECO:0000313" key="7">
    <source>
        <dbReference type="EMBL" id="QDV59057.1"/>
    </source>
</evidence>
<dbReference type="AlphaFoldDB" id="A0A518J143"/>